<evidence type="ECO:0000313" key="5">
    <source>
        <dbReference type="EMBL" id="TKB47774.1"/>
    </source>
</evidence>
<organism evidence="5 6">
    <name type="scientific">Ferrimonas sediminicola</name>
    <dbReference type="NCBI Taxonomy" id="2569538"/>
    <lineage>
        <taxon>Bacteria</taxon>
        <taxon>Pseudomonadati</taxon>
        <taxon>Pseudomonadota</taxon>
        <taxon>Gammaproteobacteria</taxon>
        <taxon>Alteromonadales</taxon>
        <taxon>Ferrimonadaceae</taxon>
        <taxon>Ferrimonas</taxon>
    </lineage>
</organism>
<dbReference type="PROSITE" id="PS51462">
    <property type="entry name" value="NUDIX"/>
    <property type="match status" value="1"/>
</dbReference>
<dbReference type="Pfam" id="PF00293">
    <property type="entry name" value="NUDIX"/>
    <property type="match status" value="1"/>
</dbReference>
<comment type="similarity">
    <text evidence="3">Belongs to the Nudix hydrolase family.</text>
</comment>
<dbReference type="CDD" id="cd02883">
    <property type="entry name" value="NUDIX_Hydrolase"/>
    <property type="match status" value="1"/>
</dbReference>
<evidence type="ECO:0000256" key="3">
    <source>
        <dbReference type="RuleBase" id="RU003476"/>
    </source>
</evidence>
<evidence type="ECO:0000313" key="6">
    <source>
        <dbReference type="Proteomes" id="UP000305674"/>
    </source>
</evidence>
<dbReference type="InterPro" id="IPR000086">
    <property type="entry name" value="NUDIX_hydrolase_dom"/>
</dbReference>
<dbReference type="InterPro" id="IPR020084">
    <property type="entry name" value="NUDIX_hydrolase_CS"/>
</dbReference>
<dbReference type="Gene3D" id="3.90.79.10">
    <property type="entry name" value="Nucleoside Triphosphate Pyrophosphohydrolase"/>
    <property type="match status" value="1"/>
</dbReference>
<dbReference type="InterPro" id="IPR020476">
    <property type="entry name" value="Nudix_hydrolase"/>
</dbReference>
<sequence length="177" mass="20234">MQRLNSTTHPDAIPQGSETLRQAVRAAILDGEQILLLYTQRYEDYSLPGGGVDPGESLEQALLREVAEETGATNLAILEELGLYEELRPWYKEDADNQRMHSYCYRCRADRELGDTLLEHYERQNGMRPLWVNIHDAIAHNHKTMAASPKAGLSIQRETWLLEYLAARLEANRERVA</sequence>
<dbReference type="AlphaFoldDB" id="A0A4U1BC77"/>
<dbReference type="SUPFAM" id="SSF55811">
    <property type="entry name" value="Nudix"/>
    <property type="match status" value="1"/>
</dbReference>
<keyword evidence="6" id="KW-1185">Reference proteome</keyword>
<comment type="caution">
    <text evidence="5">The sequence shown here is derived from an EMBL/GenBank/DDBJ whole genome shotgun (WGS) entry which is preliminary data.</text>
</comment>
<dbReference type="GO" id="GO:0016787">
    <property type="term" value="F:hydrolase activity"/>
    <property type="evidence" value="ECO:0007669"/>
    <property type="project" value="UniProtKB-KW"/>
</dbReference>
<dbReference type="EMBL" id="SWCI01000012">
    <property type="protein sequence ID" value="TKB47774.1"/>
    <property type="molecule type" value="Genomic_DNA"/>
</dbReference>
<dbReference type="RefSeq" id="WP_136854109.1">
    <property type="nucleotide sequence ID" value="NZ_SWCI01000012.1"/>
</dbReference>
<dbReference type="OrthoDB" id="9804442at2"/>
<evidence type="ECO:0000256" key="1">
    <source>
        <dbReference type="ARBA" id="ARBA00001946"/>
    </source>
</evidence>
<dbReference type="PROSITE" id="PS00893">
    <property type="entry name" value="NUDIX_BOX"/>
    <property type="match status" value="1"/>
</dbReference>
<name>A0A4U1BC77_9GAMM</name>
<dbReference type="PANTHER" id="PTHR43046">
    <property type="entry name" value="GDP-MANNOSE MANNOSYL HYDROLASE"/>
    <property type="match status" value="1"/>
</dbReference>
<evidence type="ECO:0000259" key="4">
    <source>
        <dbReference type="PROSITE" id="PS51462"/>
    </source>
</evidence>
<reference evidence="5 6" key="1">
    <citation type="submission" date="2019-04" db="EMBL/GenBank/DDBJ databases">
        <authorList>
            <person name="Hwang J.C."/>
        </authorList>
    </citation>
    <scope>NUCLEOTIDE SEQUENCE [LARGE SCALE GENOMIC DNA]</scope>
    <source>
        <strain evidence="5 6">IMCC35001</strain>
    </source>
</reference>
<dbReference type="InterPro" id="IPR015797">
    <property type="entry name" value="NUDIX_hydrolase-like_dom_sf"/>
</dbReference>
<dbReference type="Proteomes" id="UP000305674">
    <property type="component" value="Unassembled WGS sequence"/>
</dbReference>
<dbReference type="PANTHER" id="PTHR43046:SF15">
    <property type="entry name" value="MUTT_NUDIX FAMILY PROTEIN"/>
    <property type="match status" value="1"/>
</dbReference>
<comment type="cofactor">
    <cofactor evidence="1">
        <name>Mg(2+)</name>
        <dbReference type="ChEBI" id="CHEBI:18420"/>
    </cofactor>
</comment>
<proteinExistence type="inferred from homology"/>
<keyword evidence="2 3" id="KW-0378">Hydrolase</keyword>
<protein>
    <submittedName>
        <fullName evidence="5">NUDIX domain-containing protein</fullName>
    </submittedName>
</protein>
<gene>
    <name evidence="5" type="ORF">FCL40_14970</name>
</gene>
<evidence type="ECO:0000256" key="2">
    <source>
        <dbReference type="ARBA" id="ARBA00022801"/>
    </source>
</evidence>
<dbReference type="PRINTS" id="PR00502">
    <property type="entry name" value="NUDIXFAMILY"/>
</dbReference>
<feature type="domain" description="Nudix hydrolase" evidence="4">
    <location>
        <begin position="19"/>
        <end position="159"/>
    </location>
</feature>
<accession>A0A4U1BC77</accession>